<dbReference type="Pfam" id="PF06898">
    <property type="entry name" value="YqfD"/>
    <property type="match status" value="1"/>
</dbReference>
<sequence length="408" mass="47230">MLIWLFRYLKGYVRIRIRGYSPERFLNLCKARGIVLWDLQNMENEYEMNLSIRDFRKIRPLCRKARAHLVITERHGLPFFLYRNRRRKMFPVGMLACCLLLYVLSLFIWDIRIEGNRARSTDVLLDYLAEEQVVHGMQKSAVDCKEIQSLLRIHFPDLTWVSARIRGTQLIIRVRENQDLEAEVQKNPVETKEEAADLCAERPGVITSILVRSGTARVQPGDEVEAGTVLIDGAVEIRDDNGEVTGYQEVRADGDVWARTVYRYENQFSMSHEARHFTGKKRYGIYLKAGNGLVALTDPRTFPLYTTVEKEYPLHLTGNFYLPLSFGTLERAEYELYTEKYTKKGAKALAETDLNEFLNNLLQKGVQIVRNDVKIDIGRNFCVSKGKIEVLEEIAVPKIRQKEQSVLE</sequence>
<dbReference type="InterPro" id="IPR010690">
    <property type="entry name" value="YqfD"/>
</dbReference>
<organism evidence="2 3">
    <name type="scientific">Laedolimicola ammoniilytica</name>
    <dbReference type="NCBI Taxonomy" id="2981771"/>
    <lineage>
        <taxon>Bacteria</taxon>
        <taxon>Bacillati</taxon>
        <taxon>Bacillota</taxon>
        <taxon>Clostridia</taxon>
        <taxon>Lachnospirales</taxon>
        <taxon>Lachnospiraceae</taxon>
        <taxon>Laedolimicola</taxon>
    </lineage>
</organism>
<comment type="caution">
    <text evidence="2">The sequence shown here is derived from an EMBL/GenBank/DDBJ whole genome shotgun (WGS) entry which is preliminary data.</text>
</comment>
<gene>
    <name evidence="2" type="primary">yqfD</name>
    <name evidence="2" type="ORF">OCV63_11525</name>
</gene>
<name>A0ABT2RZ08_9FIRM</name>
<keyword evidence="1" id="KW-1133">Transmembrane helix</keyword>
<reference evidence="2 3" key="1">
    <citation type="journal article" date="2021" name="ISME Commun">
        <title>Automated analysis of genomic sequences facilitates high-throughput and comprehensive description of bacteria.</title>
        <authorList>
            <person name="Hitch T.C.A."/>
        </authorList>
    </citation>
    <scope>NUCLEOTIDE SEQUENCE [LARGE SCALE GENOMIC DNA]</scope>
    <source>
        <strain evidence="2 3">Sanger_04</strain>
    </source>
</reference>
<proteinExistence type="predicted"/>
<evidence type="ECO:0000313" key="2">
    <source>
        <dbReference type="EMBL" id="MCU6697513.1"/>
    </source>
</evidence>
<keyword evidence="1" id="KW-0812">Transmembrane</keyword>
<keyword evidence="1" id="KW-0472">Membrane</keyword>
<evidence type="ECO:0000313" key="3">
    <source>
        <dbReference type="Proteomes" id="UP001652461"/>
    </source>
</evidence>
<feature type="transmembrane region" description="Helical" evidence="1">
    <location>
        <begin position="89"/>
        <end position="109"/>
    </location>
</feature>
<dbReference type="Proteomes" id="UP001652461">
    <property type="component" value="Unassembled WGS sequence"/>
</dbReference>
<protein>
    <submittedName>
        <fullName evidence="2">Sporulation protein YqfD</fullName>
    </submittedName>
</protein>
<dbReference type="EMBL" id="JAOQKC010000015">
    <property type="protein sequence ID" value="MCU6697513.1"/>
    <property type="molecule type" value="Genomic_DNA"/>
</dbReference>
<keyword evidence="3" id="KW-1185">Reference proteome</keyword>
<accession>A0ABT2RZ08</accession>
<evidence type="ECO:0000256" key="1">
    <source>
        <dbReference type="SAM" id="Phobius"/>
    </source>
</evidence>
<dbReference type="RefSeq" id="WP_262670827.1">
    <property type="nucleotide sequence ID" value="NZ_JAOQKC010000015.1"/>
</dbReference>
<dbReference type="PIRSF" id="PIRSF029895">
    <property type="entry name" value="SpoIV"/>
    <property type="match status" value="1"/>
</dbReference>
<dbReference type="NCBIfam" id="TIGR02876">
    <property type="entry name" value="spore_yqfD"/>
    <property type="match status" value="1"/>
</dbReference>